<keyword evidence="1" id="KW-1133">Transmembrane helix</keyword>
<dbReference type="AlphaFoldDB" id="A0A023DIE4"/>
<keyword evidence="1" id="KW-0472">Membrane</keyword>
<protein>
    <submittedName>
        <fullName evidence="2">Uncharacterized protein</fullName>
    </submittedName>
</protein>
<dbReference type="Proteomes" id="UP000023561">
    <property type="component" value="Unassembled WGS sequence"/>
</dbReference>
<evidence type="ECO:0000313" key="2">
    <source>
        <dbReference type="EMBL" id="GAJ41074.1"/>
    </source>
</evidence>
<proteinExistence type="predicted"/>
<keyword evidence="1" id="KW-0812">Transmembrane</keyword>
<dbReference type="RefSeq" id="WP_017436314.1">
    <property type="nucleotide sequence ID" value="NZ_BAWO01000057.1"/>
</dbReference>
<evidence type="ECO:0000256" key="1">
    <source>
        <dbReference type="SAM" id="Phobius"/>
    </source>
</evidence>
<organism evidence="2 3">
    <name type="scientific">Parageobacillus caldoxylosilyticus NBRC 107762</name>
    <dbReference type="NCBI Taxonomy" id="1220594"/>
    <lineage>
        <taxon>Bacteria</taxon>
        <taxon>Bacillati</taxon>
        <taxon>Bacillota</taxon>
        <taxon>Bacilli</taxon>
        <taxon>Bacillales</taxon>
        <taxon>Anoxybacillaceae</taxon>
        <taxon>Saccharococcus</taxon>
    </lineage>
</organism>
<dbReference type="OrthoDB" id="2888596at2"/>
<keyword evidence="3" id="KW-1185">Reference proteome</keyword>
<dbReference type="EMBL" id="BAWO01000057">
    <property type="protein sequence ID" value="GAJ41074.1"/>
    <property type="molecule type" value="Genomic_DNA"/>
</dbReference>
<feature type="transmembrane region" description="Helical" evidence="1">
    <location>
        <begin position="6"/>
        <end position="30"/>
    </location>
</feature>
<name>A0A023DIE4_9BACL</name>
<reference evidence="2 3" key="1">
    <citation type="submission" date="2014-04" db="EMBL/GenBank/DDBJ databases">
        <title>Whole genome shotgun sequence of Geobacillus caldoxylosilyticus NBRC 107762.</title>
        <authorList>
            <person name="Hosoyama A."/>
            <person name="Hosoyama Y."/>
            <person name="Katano-Makiyama Y."/>
            <person name="Tsuchikane K."/>
            <person name="Ohji S."/>
            <person name="Ichikawa N."/>
            <person name="Yamazoe A."/>
            <person name="Fujita N."/>
        </authorList>
    </citation>
    <scope>NUCLEOTIDE SEQUENCE [LARGE SCALE GENOMIC DNA]</scope>
    <source>
        <strain evidence="2 3">NBRC 107762</strain>
    </source>
</reference>
<dbReference type="GeneID" id="301192095"/>
<sequence length="64" mass="6972">MAQYFIDFIITSVLIVGITALMGVIANGIGERIFGGSKRKEHVNESKYIQSGWNLVGGKNKTIS</sequence>
<comment type="caution">
    <text evidence="2">The sequence shown here is derived from an EMBL/GenBank/DDBJ whole genome shotgun (WGS) entry which is preliminary data.</text>
</comment>
<gene>
    <name evidence="2" type="ORF">GCA01S_057_00130</name>
</gene>
<evidence type="ECO:0000313" key="3">
    <source>
        <dbReference type="Proteomes" id="UP000023561"/>
    </source>
</evidence>
<accession>A0A023DIE4</accession>